<keyword evidence="2" id="KW-0902">Two-component regulatory system</keyword>
<organism evidence="10 11">
    <name type="scientific">Anaerosporomusa subterranea</name>
    <dbReference type="NCBI Taxonomy" id="1794912"/>
    <lineage>
        <taxon>Bacteria</taxon>
        <taxon>Bacillati</taxon>
        <taxon>Bacillota</taxon>
        <taxon>Negativicutes</taxon>
        <taxon>Acetonemataceae</taxon>
        <taxon>Anaerosporomusa</taxon>
    </lineage>
</organism>
<dbReference type="PROSITE" id="PS50110">
    <property type="entry name" value="RESPONSE_REGULATORY"/>
    <property type="match status" value="1"/>
</dbReference>
<evidence type="ECO:0000313" key="10">
    <source>
        <dbReference type="EMBL" id="KYZ75366.1"/>
    </source>
</evidence>
<evidence type="ECO:0000256" key="6">
    <source>
        <dbReference type="PROSITE-ProRule" id="PRU00169"/>
    </source>
</evidence>
<evidence type="ECO:0000259" key="9">
    <source>
        <dbReference type="PROSITE" id="PS51755"/>
    </source>
</evidence>
<dbReference type="InterPro" id="IPR016032">
    <property type="entry name" value="Sig_transdc_resp-reg_C-effctor"/>
</dbReference>
<dbReference type="GO" id="GO:0000156">
    <property type="term" value="F:phosphorelay response regulator activity"/>
    <property type="evidence" value="ECO:0007669"/>
    <property type="project" value="TreeGrafter"/>
</dbReference>
<keyword evidence="4 7" id="KW-0238">DNA-binding</keyword>
<keyword evidence="1 6" id="KW-0597">Phosphoprotein</keyword>
<dbReference type="Gene3D" id="1.10.10.10">
    <property type="entry name" value="Winged helix-like DNA-binding domain superfamily/Winged helix DNA-binding domain"/>
    <property type="match status" value="1"/>
</dbReference>
<comment type="caution">
    <text evidence="10">The sequence shown here is derived from an EMBL/GenBank/DDBJ whole genome shotgun (WGS) entry which is preliminary data.</text>
</comment>
<protein>
    <submittedName>
        <fullName evidence="10">Two-component system response regulator</fullName>
    </submittedName>
</protein>
<dbReference type="OrthoDB" id="25887at2"/>
<dbReference type="AlphaFoldDB" id="A0A154BN61"/>
<dbReference type="InterPro" id="IPR011006">
    <property type="entry name" value="CheY-like_superfamily"/>
</dbReference>
<dbReference type="EMBL" id="LSGP01000025">
    <property type="protein sequence ID" value="KYZ75366.1"/>
    <property type="molecule type" value="Genomic_DNA"/>
</dbReference>
<accession>A0A154BN61</accession>
<evidence type="ECO:0000256" key="2">
    <source>
        <dbReference type="ARBA" id="ARBA00023012"/>
    </source>
</evidence>
<keyword evidence="5" id="KW-0804">Transcription</keyword>
<evidence type="ECO:0000256" key="5">
    <source>
        <dbReference type="ARBA" id="ARBA00023163"/>
    </source>
</evidence>
<dbReference type="CDD" id="cd00383">
    <property type="entry name" value="trans_reg_C"/>
    <property type="match status" value="1"/>
</dbReference>
<dbReference type="Proteomes" id="UP000076268">
    <property type="component" value="Unassembled WGS sequence"/>
</dbReference>
<dbReference type="InterPro" id="IPR036388">
    <property type="entry name" value="WH-like_DNA-bd_sf"/>
</dbReference>
<dbReference type="SUPFAM" id="SSF52172">
    <property type="entry name" value="CheY-like"/>
    <property type="match status" value="1"/>
</dbReference>
<dbReference type="GO" id="GO:0006355">
    <property type="term" value="P:regulation of DNA-templated transcription"/>
    <property type="evidence" value="ECO:0007669"/>
    <property type="project" value="InterPro"/>
</dbReference>
<feature type="DNA-binding region" description="OmpR/PhoB-type" evidence="7">
    <location>
        <begin position="125"/>
        <end position="223"/>
    </location>
</feature>
<dbReference type="SUPFAM" id="SSF46894">
    <property type="entry name" value="C-terminal effector domain of the bipartite response regulators"/>
    <property type="match status" value="1"/>
</dbReference>
<evidence type="ECO:0000256" key="7">
    <source>
        <dbReference type="PROSITE-ProRule" id="PRU01091"/>
    </source>
</evidence>
<dbReference type="PANTHER" id="PTHR48111">
    <property type="entry name" value="REGULATOR OF RPOS"/>
    <property type="match status" value="1"/>
</dbReference>
<proteinExistence type="predicted"/>
<dbReference type="PROSITE" id="PS51755">
    <property type="entry name" value="OMPR_PHOB"/>
    <property type="match status" value="1"/>
</dbReference>
<dbReference type="Gene3D" id="3.40.50.2300">
    <property type="match status" value="1"/>
</dbReference>
<dbReference type="InterPro" id="IPR039420">
    <property type="entry name" value="WalR-like"/>
</dbReference>
<evidence type="ECO:0000259" key="8">
    <source>
        <dbReference type="PROSITE" id="PS50110"/>
    </source>
</evidence>
<dbReference type="FunFam" id="3.40.50.2300:FF:000002">
    <property type="entry name" value="DNA-binding response regulator PhoP"/>
    <property type="match status" value="1"/>
</dbReference>
<dbReference type="GO" id="GO:0000976">
    <property type="term" value="F:transcription cis-regulatory region binding"/>
    <property type="evidence" value="ECO:0007669"/>
    <property type="project" value="TreeGrafter"/>
</dbReference>
<dbReference type="RefSeq" id="WP_066245101.1">
    <property type="nucleotide sequence ID" value="NZ_LSGP01000025.1"/>
</dbReference>
<dbReference type="SMART" id="SM00448">
    <property type="entry name" value="REC"/>
    <property type="match status" value="1"/>
</dbReference>
<feature type="domain" description="Response regulatory" evidence="8">
    <location>
        <begin position="2"/>
        <end position="116"/>
    </location>
</feature>
<dbReference type="PANTHER" id="PTHR48111:SF22">
    <property type="entry name" value="REGULATOR OF RPOS"/>
    <property type="match status" value="1"/>
</dbReference>
<feature type="modified residue" description="4-aspartylphosphate" evidence="6">
    <location>
        <position position="51"/>
    </location>
</feature>
<reference evidence="10 11" key="1">
    <citation type="submission" date="2016-02" db="EMBL/GenBank/DDBJ databases">
        <title>Anaerosporomusa subterraneum gen. nov., sp. nov., a spore-forming obligate anaerobe isolated from saprolite.</title>
        <authorList>
            <person name="Choi J.K."/>
            <person name="Shah M."/>
            <person name="Yee N."/>
        </authorList>
    </citation>
    <scope>NUCLEOTIDE SEQUENCE [LARGE SCALE GENOMIC DNA]</scope>
    <source>
        <strain evidence="10 11">RU4</strain>
    </source>
</reference>
<dbReference type="GO" id="GO:0032993">
    <property type="term" value="C:protein-DNA complex"/>
    <property type="evidence" value="ECO:0007669"/>
    <property type="project" value="TreeGrafter"/>
</dbReference>
<dbReference type="InterPro" id="IPR001867">
    <property type="entry name" value="OmpR/PhoB-type_DNA-bd"/>
</dbReference>
<evidence type="ECO:0000256" key="1">
    <source>
        <dbReference type="ARBA" id="ARBA00022553"/>
    </source>
</evidence>
<dbReference type="Pfam" id="PF00486">
    <property type="entry name" value="Trans_reg_C"/>
    <property type="match status" value="1"/>
</dbReference>
<dbReference type="InterPro" id="IPR001789">
    <property type="entry name" value="Sig_transdc_resp-reg_receiver"/>
</dbReference>
<feature type="domain" description="OmpR/PhoB-type" evidence="9">
    <location>
        <begin position="125"/>
        <end position="223"/>
    </location>
</feature>
<dbReference type="Pfam" id="PF00072">
    <property type="entry name" value="Response_reg"/>
    <property type="match status" value="1"/>
</dbReference>
<evidence type="ECO:0000313" key="11">
    <source>
        <dbReference type="Proteomes" id="UP000076268"/>
    </source>
</evidence>
<name>A0A154BN61_ANASB</name>
<dbReference type="GO" id="GO:0005829">
    <property type="term" value="C:cytosol"/>
    <property type="evidence" value="ECO:0007669"/>
    <property type="project" value="TreeGrafter"/>
</dbReference>
<dbReference type="CDD" id="cd17625">
    <property type="entry name" value="REC_OmpR_DrrD-like"/>
    <property type="match status" value="1"/>
</dbReference>
<dbReference type="STRING" id="1794912.AXX12_14550"/>
<gene>
    <name evidence="10" type="ORF">AXX12_14550</name>
</gene>
<evidence type="ECO:0000256" key="4">
    <source>
        <dbReference type="ARBA" id="ARBA00023125"/>
    </source>
</evidence>
<keyword evidence="11" id="KW-1185">Reference proteome</keyword>
<dbReference type="SMART" id="SM00862">
    <property type="entry name" value="Trans_reg_C"/>
    <property type="match status" value="1"/>
</dbReference>
<sequence length="224" mass="24979">MRILVVEDDSMLREAVVALLQDEAFLVDEASAGDDGLFMAEQGIYDLLILDIMLPGMSGFEVVKAVREQGIATPILILTARDSVQDRVRGLNIGADDYLVKPFALPEFLARVKALLRRGNSGGKETGLAFADIVLDSKAKEGFVNGQPLQLTAKEYELLEFLLLNHDQILTREQIYDRIWGFASETTIGNVDLYVHYLRKKLTPHCKDALLRTVRGAGFILREK</sequence>
<evidence type="ECO:0000256" key="3">
    <source>
        <dbReference type="ARBA" id="ARBA00023015"/>
    </source>
</evidence>
<dbReference type="Gene3D" id="6.10.250.690">
    <property type="match status" value="1"/>
</dbReference>
<keyword evidence="3" id="KW-0805">Transcription regulation</keyword>